<dbReference type="OrthoDB" id="5800096at2759"/>
<protein>
    <submittedName>
        <fullName evidence="4">CBN-LIR-3 protein</fullName>
    </submittedName>
</protein>
<name>G0MVD7_CAEBE</name>
<dbReference type="eggNOG" id="ENOG502TGQ5">
    <property type="taxonomic scope" value="Eukaryota"/>
</dbReference>
<accession>G0MVD7</accession>
<evidence type="ECO:0000256" key="1">
    <source>
        <dbReference type="PROSITE-ProRule" id="PRU00042"/>
    </source>
</evidence>
<dbReference type="EMBL" id="GL379814">
    <property type="protein sequence ID" value="EGT44925.1"/>
    <property type="molecule type" value="Genomic_DNA"/>
</dbReference>
<keyword evidence="1" id="KW-0862">Zinc</keyword>
<dbReference type="Proteomes" id="UP000008068">
    <property type="component" value="Unassembled WGS sequence"/>
</dbReference>
<dbReference type="GO" id="GO:0008270">
    <property type="term" value="F:zinc ion binding"/>
    <property type="evidence" value="ECO:0007669"/>
    <property type="project" value="UniProtKB-KW"/>
</dbReference>
<keyword evidence="5" id="KW-1185">Reference proteome</keyword>
<dbReference type="InterPro" id="IPR013087">
    <property type="entry name" value="Znf_C2H2_type"/>
</dbReference>
<dbReference type="InParanoid" id="G0MVD7"/>
<dbReference type="Gene3D" id="3.30.160.60">
    <property type="entry name" value="Classic Zinc Finger"/>
    <property type="match status" value="1"/>
</dbReference>
<dbReference type="FunCoup" id="G0MVD7">
    <property type="interactions" value="1095"/>
</dbReference>
<gene>
    <name evidence="4" type="primary">Cbn-lir-3</name>
    <name evidence="4" type="ORF">CAEBREN_25335</name>
</gene>
<keyword evidence="1" id="KW-0479">Metal-binding</keyword>
<keyword evidence="1" id="KW-0863">Zinc-finger</keyword>
<dbReference type="PROSITE" id="PS50157">
    <property type="entry name" value="ZINC_FINGER_C2H2_2"/>
    <property type="match status" value="1"/>
</dbReference>
<organism evidence="5">
    <name type="scientific">Caenorhabditis brenneri</name>
    <name type="common">Nematode worm</name>
    <dbReference type="NCBI Taxonomy" id="135651"/>
    <lineage>
        <taxon>Eukaryota</taxon>
        <taxon>Metazoa</taxon>
        <taxon>Ecdysozoa</taxon>
        <taxon>Nematoda</taxon>
        <taxon>Chromadorea</taxon>
        <taxon>Rhabditida</taxon>
        <taxon>Rhabditina</taxon>
        <taxon>Rhabditomorpha</taxon>
        <taxon>Rhabditoidea</taxon>
        <taxon>Rhabditidae</taxon>
        <taxon>Peloderinae</taxon>
        <taxon>Caenorhabditis</taxon>
    </lineage>
</organism>
<evidence type="ECO:0000313" key="5">
    <source>
        <dbReference type="Proteomes" id="UP000008068"/>
    </source>
</evidence>
<dbReference type="AlphaFoldDB" id="G0MVD7"/>
<feature type="region of interest" description="Disordered" evidence="2">
    <location>
        <begin position="84"/>
        <end position="134"/>
    </location>
</feature>
<evidence type="ECO:0000259" key="3">
    <source>
        <dbReference type="PROSITE" id="PS50157"/>
    </source>
</evidence>
<feature type="compositionally biased region" description="Polar residues" evidence="2">
    <location>
        <begin position="84"/>
        <end position="99"/>
    </location>
</feature>
<proteinExistence type="predicted"/>
<feature type="compositionally biased region" description="Acidic residues" evidence="2">
    <location>
        <begin position="104"/>
        <end position="117"/>
    </location>
</feature>
<sequence>MDPKFLVVELDSKEQALQLVQVMLEKGFGRLMLLDDLGKHPTLTRNSKDDFRNAASSPVTFKEKPSQTYPVEEKVPYLLNQESNSMVSSTGTKNEQRPISQVGADDEAVEEEEEEDMALTSRKSLKRSYEQNNESQEYKEQLMNLLCAEPELVPIGFHSADDEPSELSLIKKPSIGEYHECRLCGVRVKTPRSGRWNLQMHVIALHCIGRQYKCKECNYLDYRKSTMRKHTIAQHGSDIPPYNITDNIMKKEWHEAMQKCFPEFAHRTGFLS</sequence>
<feature type="domain" description="C2H2-type" evidence="3">
    <location>
        <begin position="212"/>
        <end position="240"/>
    </location>
</feature>
<evidence type="ECO:0000313" key="4">
    <source>
        <dbReference type="EMBL" id="EGT44925.1"/>
    </source>
</evidence>
<dbReference type="HOGENOM" id="CLU_980819_0_0_1"/>
<dbReference type="OMA" id="PKFLVVE"/>
<dbReference type="STRING" id="135651.G0MVD7"/>
<reference evidence="5" key="1">
    <citation type="submission" date="2011-07" db="EMBL/GenBank/DDBJ databases">
        <authorList>
            <consortium name="Caenorhabditis brenneri Sequencing and Analysis Consortium"/>
            <person name="Wilson R.K."/>
        </authorList>
    </citation>
    <scope>NUCLEOTIDE SEQUENCE [LARGE SCALE GENOMIC DNA]</scope>
    <source>
        <strain evidence="5">PB2801</strain>
    </source>
</reference>
<evidence type="ECO:0000256" key="2">
    <source>
        <dbReference type="SAM" id="MobiDB-lite"/>
    </source>
</evidence>